<dbReference type="Pfam" id="PF01648">
    <property type="entry name" value="ACPS"/>
    <property type="match status" value="1"/>
</dbReference>
<accession>A0A9P5XNS4</accession>
<dbReference type="NCBIfam" id="TIGR00556">
    <property type="entry name" value="pantethn_trn"/>
    <property type="match status" value="1"/>
</dbReference>
<dbReference type="GO" id="GO:0000287">
    <property type="term" value="F:magnesium ion binding"/>
    <property type="evidence" value="ECO:0007669"/>
    <property type="project" value="InterPro"/>
</dbReference>
<dbReference type="InterPro" id="IPR002582">
    <property type="entry name" value="ACPS"/>
</dbReference>
<dbReference type="NCBIfam" id="TIGR00516">
    <property type="entry name" value="acpS"/>
    <property type="match status" value="1"/>
</dbReference>
<dbReference type="InterPro" id="IPR004568">
    <property type="entry name" value="Ppantetheine-prot_Trfase_dom"/>
</dbReference>
<keyword evidence="1" id="KW-0444">Lipid biosynthesis</keyword>
<gene>
    <name evidence="9" type="ORF">P691DRAFT_660843</name>
</gene>
<dbReference type="InterPro" id="IPR037143">
    <property type="entry name" value="4-PPantetheinyl_Trfase_dom_sf"/>
</dbReference>
<evidence type="ECO:0000313" key="9">
    <source>
        <dbReference type="EMBL" id="KAF9452491.1"/>
    </source>
</evidence>
<evidence type="ECO:0000256" key="2">
    <source>
        <dbReference type="ARBA" id="ARBA00022679"/>
    </source>
</evidence>
<protein>
    <submittedName>
        <fullName evidence="9">4'-phosphopantetheinyl transferase</fullName>
    </submittedName>
</protein>
<keyword evidence="7" id="KW-0275">Fatty acid biosynthesis</keyword>
<dbReference type="EMBL" id="MU151071">
    <property type="protein sequence ID" value="KAF9452491.1"/>
    <property type="molecule type" value="Genomic_DNA"/>
</dbReference>
<name>A0A9P5XNS4_9AGAR</name>
<dbReference type="Gene3D" id="3.90.470.20">
    <property type="entry name" value="4'-phosphopantetheinyl transferase domain"/>
    <property type="match status" value="1"/>
</dbReference>
<dbReference type="Proteomes" id="UP000807342">
    <property type="component" value="Unassembled WGS sequence"/>
</dbReference>
<evidence type="ECO:0000256" key="5">
    <source>
        <dbReference type="ARBA" id="ARBA00022842"/>
    </source>
</evidence>
<evidence type="ECO:0000313" key="10">
    <source>
        <dbReference type="Proteomes" id="UP000807342"/>
    </source>
</evidence>
<keyword evidence="4" id="KW-0276">Fatty acid metabolism</keyword>
<reference evidence="9" key="1">
    <citation type="submission" date="2020-11" db="EMBL/GenBank/DDBJ databases">
        <authorList>
            <consortium name="DOE Joint Genome Institute"/>
            <person name="Ahrendt S."/>
            <person name="Riley R."/>
            <person name="Andreopoulos W."/>
            <person name="Labutti K."/>
            <person name="Pangilinan J."/>
            <person name="Ruiz-Duenas F.J."/>
            <person name="Barrasa J.M."/>
            <person name="Sanchez-Garcia M."/>
            <person name="Camarero S."/>
            <person name="Miyauchi S."/>
            <person name="Serrano A."/>
            <person name="Linde D."/>
            <person name="Babiker R."/>
            <person name="Drula E."/>
            <person name="Ayuso-Fernandez I."/>
            <person name="Pacheco R."/>
            <person name="Padilla G."/>
            <person name="Ferreira P."/>
            <person name="Barriuso J."/>
            <person name="Kellner H."/>
            <person name="Castanera R."/>
            <person name="Alfaro M."/>
            <person name="Ramirez L."/>
            <person name="Pisabarro A.G."/>
            <person name="Kuo A."/>
            <person name="Tritt A."/>
            <person name="Lipzen A."/>
            <person name="He G."/>
            <person name="Yan M."/>
            <person name="Ng V."/>
            <person name="Cullen D."/>
            <person name="Martin F."/>
            <person name="Rosso M.-N."/>
            <person name="Henrissat B."/>
            <person name="Hibbett D."/>
            <person name="Martinez A.T."/>
            <person name="Grigoriev I.V."/>
        </authorList>
    </citation>
    <scope>NUCLEOTIDE SEQUENCE</scope>
    <source>
        <strain evidence="9">MF-IS2</strain>
    </source>
</reference>
<evidence type="ECO:0000256" key="4">
    <source>
        <dbReference type="ARBA" id="ARBA00022832"/>
    </source>
</evidence>
<dbReference type="OrthoDB" id="15433at2759"/>
<feature type="domain" description="4'-phosphopantetheinyl transferase" evidence="8">
    <location>
        <begin position="4"/>
        <end position="124"/>
    </location>
</feature>
<keyword evidence="5" id="KW-0460">Magnesium</keyword>
<comment type="caution">
    <text evidence="9">The sequence shown here is derived from an EMBL/GenBank/DDBJ whole genome shotgun (WGS) entry which is preliminary data.</text>
</comment>
<keyword evidence="10" id="KW-1185">Reference proteome</keyword>
<dbReference type="AlphaFoldDB" id="A0A9P5XNS4"/>
<keyword evidence="2 9" id="KW-0808">Transferase</keyword>
<evidence type="ECO:0000259" key="8">
    <source>
        <dbReference type="Pfam" id="PF01648"/>
    </source>
</evidence>
<keyword evidence="3" id="KW-0479">Metal-binding</keyword>
<dbReference type="HAMAP" id="MF_00101">
    <property type="entry name" value="AcpS"/>
    <property type="match status" value="1"/>
</dbReference>
<organism evidence="9 10">
    <name type="scientific">Macrolepiota fuliginosa MF-IS2</name>
    <dbReference type="NCBI Taxonomy" id="1400762"/>
    <lineage>
        <taxon>Eukaryota</taxon>
        <taxon>Fungi</taxon>
        <taxon>Dikarya</taxon>
        <taxon>Basidiomycota</taxon>
        <taxon>Agaricomycotina</taxon>
        <taxon>Agaricomycetes</taxon>
        <taxon>Agaricomycetidae</taxon>
        <taxon>Agaricales</taxon>
        <taxon>Agaricineae</taxon>
        <taxon>Agaricaceae</taxon>
        <taxon>Macrolepiota</taxon>
    </lineage>
</organism>
<proteinExistence type="inferred from homology"/>
<evidence type="ECO:0000256" key="1">
    <source>
        <dbReference type="ARBA" id="ARBA00022516"/>
    </source>
</evidence>
<dbReference type="SUPFAM" id="SSF56214">
    <property type="entry name" value="4'-phosphopantetheinyl transferase"/>
    <property type="match status" value="1"/>
</dbReference>
<sequence>MILGIGVDIVHLPRIAAIVNRKSGLKFARRVLGSEELAQWECIPEFDIQKQVRFLAVRWAVKEAAYKALYPKFKPTWKELRYQGLTLSGEKPSLKYESFTKQSEGSVGPLHVSVSHDGEYTVAYVLAEGKFHKNILNA</sequence>
<keyword evidence="6" id="KW-0443">Lipid metabolism</keyword>
<dbReference type="GO" id="GO:0008897">
    <property type="term" value="F:holo-[acyl-carrier-protein] synthase activity"/>
    <property type="evidence" value="ECO:0007669"/>
    <property type="project" value="InterPro"/>
</dbReference>
<evidence type="ECO:0000256" key="6">
    <source>
        <dbReference type="ARBA" id="ARBA00023098"/>
    </source>
</evidence>
<evidence type="ECO:0000256" key="7">
    <source>
        <dbReference type="ARBA" id="ARBA00023160"/>
    </source>
</evidence>
<dbReference type="InterPro" id="IPR008278">
    <property type="entry name" value="4-PPantetheinyl_Trfase_dom"/>
</dbReference>
<dbReference type="GO" id="GO:0006633">
    <property type="term" value="P:fatty acid biosynthetic process"/>
    <property type="evidence" value="ECO:0007669"/>
    <property type="project" value="UniProtKB-KW"/>
</dbReference>
<evidence type="ECO:0000256" key="3">
    <source>
        <dbReference type="ARBA" id="ARBA00022723"/>
    </source>
</evidence>